<dbReference type="Proteomes" id="UP000235388">
    <property type="component" value="Unassembled WGS sequence"/>
</dbReference>
<dbReference type="SUPFAM" id="SSF52540">
    <property type="entry name" value="P-loop containing nucleoside triphosphate hydrolases"/>
    <property type="match status" value="1"/>
</dbReference>
<dbReference type="EMBL" id="PGCJ01000910">
    <property type="protein sequence ID" value="PLW14875.1"/>
    <property type="molecule type" value="Genomic_DNA"/>
</dbReference>
<dbReference type="STRING" id="200324.A0A2N5SNP9"/>
<keyword evidence="3" id="KW-1185">Reference proteome</keyword>
<gene>
    <name evidence="2" type="ORF">PCANC_16921</name>
</gene>
<accession>A0A2N5SNP9</accession>
<reference evidence="2 3" key="1">
    <citation type="submission" date="2017-11" db="EMBL/GenBank/DDBJ databases">
        <title>De novo assembly and phasing of dikaryotic genomes from two isolates of Puccinia coronata f. sp. avenae, the causal agent of oat crown rust.</title>
        <authorList>
            <person name="Miller M.E."/>
            <person name="Zhang Y."/>
            <person name="Omidvar V."/>
            <person name="Sperschneider J."/>
            <person name="Schwessinger B."/>
            <person name="Raley C."/>
            <person name="Palmer J.M."/>
            <person name="Garnica D."/>
            <person name="Upadhyaya N."/>
            <person name="Rathjen J."/>
            <person name="Taylor J.M."/>
            <person name="Park R.F."/>
            <person name="Dodds P.N."/>
            <person name="Hirsch C.D."/>
            <person name="Kianian S.F."/>
            <person name="Figueroa M."/>
        </authorList>
    </citation>
    <scope>NUCLEOTIDE SEQUENCE [LARGE SCALE GENOMIC DNA]</scope>
    <source>
        <strain evidence="2">12NC29</strain>
    </source>
</reference>
<evidence type="ECO:0000313" key="3">
    <source>
        <dbReference type="Proteomes" id="UP000235388"/>
    </source>
</evidence>
<evidence type="ECO:0008006" key="4">
    <source>
        <dbReference type="Google" id="ProtNLM"/>
    </source>
</evidence>
<organism evidence="2 3">
    <name type="scientific">Puccinia coronata f. sp. avenae</name>
    <dbReference type="NCBI Taxonomy" id="200324"/>
    <lineage>
        <taxon>Eukaryota</taxon>
        <taxon>Fungi</taxon>
        <taxon>Dikarya</taxon>
        <taxon>Basidiomycota</taxon>
        <taxon>Pucciniomycotina</taxon>
        <taxon>Pucciniomycetes</taxon>
        <taxon>Pucciniales</taxon>
        <taxon>Pucciniaceae</taxon>
        <taxon>Puccinia</taxon>
    </lineage>
</organism>
<dbReference type="Gene3D" id="1.20.58.530">
    <property type="match status" value="1"/>
</dbReference>
<proteinExistence type="predicted"/>
<protein>
    <recommendedName>
        <fullName evidence="4">Myosin motor domain-containing protein</fullName>
    </recommendedName>
</protein>
<dbReference type="OrthoDB" id="2942246at2759"/>
<evidence type="ECO:0000256" key="1">
    <source>
        <dbReference type="SAM" id="MobiDB-lite"/>
    </source>
</evidence>
<dbReference type="AlphaFoldDB" id="A0A2N5SNP9"/>
<dbReference type="InterPro" id="IPR027417">
    <property type="entry name" value="P-loop_NTPase"/>
</dbReference>
<name>A0A2N5SNP9_9BASI</name>
<feature type="region of interest" description="Disordered" evidence="1">
    <location>
        <begin position="52"/>
        <end position="74"/>
    </location>
</feature>
<evidence type="ECO:0000313" key="2">
    <source>
        <dbReference type="EMBL" id="PLW14875.1"/>
    </source>
</evidence>
<comment type="caution">
    <text evidence="2">The sequence shown here is derived from an EMBL/GenBank/DDBJ whole genome shotgun (WGS) entry which is preliminary data.</text>
</comment>
<sequence>MLLYAQQRDDFTNALYGVLVAYVVETFNRKLFPGNEFINELQVQGGCSILQSDSPGAQGRSKELGDMLSGNDVPTRRRSLKQLDRSSTLLGRAKSFGALGYEEFCINYQTELMHSWFIDQQFDQHSSRPSADGINIPKLNLNDFSSSRLEMLRGGLLDGKADRKPGSIIGGLAKTSNSQRKGKYNTMEEADNDVLDGMRSHFASHPSLISRPSHSTSQSVFGIQHGLGPVSYDASDIAQTDLGLVDVEFVTLLRNSKDSFFLSFTLWAIACTRPASPRYHSARGCSSLI</sequence>